<protein>
    <submittedName>
        <fullName evidence="8">Uncharacterized protein</fullName>
    </submittedName>
</protein>
<evidence type="ECO:0000256" key="3">
    <source>
        <dbReference type="ARBA" id="ARBA00022475"/>
    </source>
</evidence>
<organism evidence="8 9">
    <name type="scientific">Brevundimonas abyssalis TAR-001</name>
    <dbReference type="NCBI Taxonomy" id="1391729"/>
    <lineage>
        <taxon>Bacteria</taxon>
        <taxon>Pseudomonadati</taxon>
        <taxon>Pseudomonadota</taxon>
        <taxon>Alphaproteobacteria</taxon>
        <taxon>Caulobacterales</taxon>
        <taxon>Caulobacteraceae</taxon>
        <taxon>Brevundimonas</taxon>
    </lineage>
</organism>
<proteinExistence type="predicted"/>
<keyword evidence="4 7" id="KW-0812">Transmembrane</keyword>
<dbReference type="Proteomes" id="UP000016569">
    <property type="component" value="Unassembled WGS sequence"/>
</dbReference>
<name>A0A8E0TSL0_9CAUL</name>
<evidence type="ECO:0000256" key="2">
    <source>
        <dbReference type="ARBA" id="ARBA00022448"/>
    </source>
</evidence>
<feature type="transmembrane region" description="Helical" evidence="7">
    <location>
        <begin position="52"/>
        <end position="72"/>
    </location>
</feature>
<dbReference type="AlphaFoldDB" id="A0A8E0TSL0"/>
<feature type="transmembrane region" description="Helical" evidence="7">
    <location>
        <begin position="232"/>
        <end position="256"/>
    </location>
</feature>
<feature type="transmembrane region" description="Helical" evidence="7">
    <location>
        <begin position="370"/>
        <end position="390"/>
    </location>
</feature>
<keyword evidence="5 7" id="KW-1133">Transmembrane helix</keyword>
<keyword evidence="3" id="KW-1003">Cell membrane</keyword>
<reference evidence="9" key="1">
    <citation type="journal article" date="2013" name="Genome Announc.">
        <title>Draft Genome Sequence of the Dimorphic Prosthecate Bacterium Brevundimonas abyssalis TAR-001T.</title>
        <authorList>
            <person name="Tsubouchi T."/>
            <person name="Nishi S."/>
            <person name="Usui K."/>
            <person name="Shimane Y."/>
            <person name="Takaki Y."/>
            <person name="Maruyama T."/>
            <person name="Hatada Y."/>
        </authorList>
    </citation>
    <scope>NUCLEOTIDE SEQUENCE [LARGE SCALE GENOMIC DNA]</scope>
    <source>
        <strain evidence="9">TAR-001</strain>
    </source>
</reference>
<dbReference type="PANTHER" id="PTHR42865:SF7">
    <property type="entry name" value="PROTON_GLUTAMATE-ASPARTATE SYMPORTER"/>
    <property type="match status" value="1"/>
</dbReference>
<dbReference type="Pfam" id="PF00375">
    <property type="entry name" value="SDF"/>
    <property type="match status" value="1"/>
</dbReference>
<sequence>MTAVLRSLSARVLIALLIGLGIGAVVQGSDMVISPGVVSGIEAVGGLWLNTLQMTVIPLVFSLVVVGIAAASDAAATGRLAARAVALFVGLVAAAAALTLLVIPLVLALWPVAPQAAQALITGAGGASTEGLAAAAEGGGFAQWLKSLAPANPVRAAAENAVLPLVLFAAFFGFAATRLPADQRALIVNVFEAVAQIMIIIVRWVLLAAPIGVFALALVLGLRSGFGSAPALIHYIVLVSGACIVTVLASYPLAVLSGRVSLARFARALVPVQAVAFSTQSSLGTLPVMVERAQDFLGIPERVAGLVLPLAVAIFRITSPVANLSVALFIAHVFGLEPSFGQMAAAGLVALAVSIGTVGLPGQVSFFTSMAPICLALGVPLELLPLLLAVEVIPDIFRTLGNVSADMAVTVVLDDSEPEEAATGAA</sequence>
<dbReference type="PANTHER" id="PTHR42865">
    <property type="entry name" value="PROTON/GLUTAMATE-ASPARTATE SYMPORTER"/>
    <property type="match status" value="1"/>
</dbReference>
<feature type="transmembrane region" description="Helical" evidence="7">
    <location>
        <begin position="161"/>
        <end position="181"/>
    </location>
</feature>
<dbReference type="EMBL" id="BATC01000026">
    <property type="protein sequence ID" value="GAD59426.1"/>
    <property type="molecule type" value="Genomic_DNA"/>
</dbReference>
<evidence type="ECO:0000313" key="9">
    <source>
        <dbReference type="Proteomes" id="UP000016569"/>
    </source>
</evidence>
<gene>
    <name evidence="8" type="ORF">MBEBAB_1676</name>
</gene>
<feature type="transmembrane region" description="Helical" evidence="7">
    <location>
        <begin position="84"/>
        <end position="110"/>
    </location>
</feature>
<evidence type="ECO:0000256" key="6">
    <source>
        <dbReference type="ARBA" id="ARBA00023136"/>
    </source>
</evidence>
<comment type="caution">
    <text evidence="8">The sequence shown here is derived from an EMBL/GenBank/DDBJ whole genome shotgun (WGS) entry which is preliminary data.</text>
</comment>
<dbReference type="InterPro" id="IPR036458">
    <property type="entry name" value="Na:dicarbo_symporter_sf"/>
</dbReference>
<dbReference type="SUPFAM" id="SSF118215">
    <property type="entry name" value="Proton glutamate symport protein"/>
    <property type="match status" value="1"/>
</dbReference>
<evidence type="ECO:0000256" key="1">
    <source>
        <dbReference type="ARBA" id="ARBA00004651"/>
    </source>
</evidence>
<dbReference type="Gene3D" id="1.10.3860.10">
    <property type="entry name" value="Sodium:dicarboxylate symporter"/>
    <property type="match status" value="1"/>
</dbReference>
<evidence type="ECO:0000256" key="7">
    <source>
        <dbReference type="SAM" id="Phobius"/>
    </source>
</evidence>
<feature type="transmembrane region" description="Helical" evidence="7">
    <location>
        <begin position="193"/>
        <end position="220"/>
    </location>
</feature>
<dbReference type="InterPro" id="IPR001991">
    <property type="entry name" value="Na-dicarboxylate_symporter"/>
</dbReference>
<keyword evidence="9" id="KW-1185">Reference proteome</keyword>
<dbReference type="GO" id="GO:0015293">
    <property type="term" value="F:symporter activity"/>
    <property type="evidence" value="ECO:0007669"/>
    <property type="project" value="UniProtKB-KW"/>
</dbReference>
<dbReference type="PRINTS" id="PR00173">
    <property type="entry name" value="EDTRNSPORT"/>
</dbReference>
<dbReference type="OrthoDB" id="9766690at2"/>
<evidence type="ECO:0000313" key="8">
    <source>
        <dbReference type="EMBL" id="GAD59426.1"/>
    </source>
</evidence>
<feature type="transmembrane region" description="Helical" evidence="7">
    <location>
        <begin position="343"/>
        <end position="364"/>
    </location>
</feature>
<dbReference type="GO" id="GO:0006835">
    <property type="term" value="P:dicarboxylic acid transport"/>
    <property type="evidence" value="ECO:0007669"/>
    <property type="project" value="TreeGrafter"/>
</dbReference>
<feature type="transmembrane region" description="Helical" evidence="7">
    <location>
        <begin position="310"/>
        <end position="331"/>
    </location>
</feature>
<keyword evidence="6 7" id="KW-0472">Membrane</keyword>
<accession>A0A8E0TSL0</accession>
<evidence type="ECO:0000256" key="4">
    <source>
        <dbReference type="ARBA" id="ARBA00022692"/>
    </source>
</evidence>
<evidence type="ECO:0000256" key="5">
    <source>
        <dbReference type="ARBA" id="ARBA00022989"/>
    </source>
</evidence>
<comment type="subcellular location">
    <subcellularLocation>
        <location evidence="1">Cell membrane</location>
        <topology evidence="1">Multi-pass membrane protein</topology>
    </subcellularLocation>
</comment>
<keyword evidence="2" id="KW-0813">Transport</keyword>
<dbReference type="RefSeq" id="WP_021697521.1">
    <property type="nucleotide sequence ID" value="NZ_BATC01000026.1"/>
</dbReference>
<dbReference type="GO" id="GO:0005886">
    <property type="term" value="C:plasma membrane"/>
    <property type="evidence" value="ECO:0007669"/>
    <property type="project" value="UniProtKB-SubCell"/>
</dbReference>